<feature type="domain" description="Disease resistance N-terminal" evidence="8">
    <location>
        <begin position="9"/>
        <end position="90"/>
    </location>
</feature>
<dbReference type="KEGG" id="sind:110012696"/>
<evidence type="ECO:0000256" key="1">
    <source>
        <dbReference type="ARBA" id="ARBA00008894"/>
    </source>
</evidence>
<keyword evidence="2" id="KW-0433">Leucine-rich repeat</keyword>
<dbReference type="Pfam" id="PF18052">
    <property type="entry name" value="Rx_N"/>
    <property type="match status" value="1"/>
</dbReference>
<dbReference type="InterPro" id="IPR041118">
    <property type="entry name" value="Rx_N"/>
</dbReference>
<dbReference type="InterPro" id="IPR036388">
    <property type="entry name" value="WH-like_DNA-bd_sf"/>
</dbReference>
<keyword evidence="11" id="KW-1185">Reference proteome</keyword>
<dbReference type="FunFam" id="1.10.10.10:FF:000322">
    <property type="entry name" value="Probable disease resistance protein At1g63360"/>
    <property type="match status" value="1"/>
</dbReference>
<evidence type="ECO:0000313" key="12">
    <source>
        <dbReference type="RefSeq" id="XP_020552898.1"/>
    </source>
</evidence>
<dbReference type="SUPFAM" id="SSF52540">
    <property type="entry name" value="P-loop containing nucleoside triphosphate hydrolases"/>
    <property type="match status" value="1"/>
</dbReference>
<dbReference type="InterPro" id="IPR027417">
    <property type="entry name" value="P-loop_NTPase"/>
</dbReference>
<dbReference type="PANTHER" id="PTHR23155">
    <property type="entry name" value="DISEASE RESISTANCE PROTEIN RP"/>
    <property type="match status" value="1"/>
</dbReference>
<keyword evidence="4" id="KW-0547">Nucleotide-binding</keyword>
<protein>
    <submittedName>
        <fullName evidence="12">Probable disease resistance protein At1g58390</fullName>
    </submittedName>
</protein>
<reference evidence="12" key="1">
    <citation type="submission" date="2025-08" db="UniProtKB">
        <authorList>
            <consortium name="RefSeq"/>
        </authorList>
    </citation>
    <scope>IDENTIFICATION</scope>
</reference>
<evidence type="ECO:0000259" key="7">
    <source>
        <dbReference type="Pfam" id="PF00931"/>
    </source>
</evidence>
<dbReference type="Gene3D" id="3.40.50.300">
    <property type="entry name" value="P-loop containing nucleotide triphosphate hydrolases"/>
    <property type="match status" value="1"/>
</dbReference>
<dbReference type="Proteomes" id="UP000504604">
    <property type="component" value="Linkage group LG10"/>
</dbReference>
<dbReference type="Pfam" id="PF23598">
    <property type="entry name" value="LRR_14"/>
    <property type="match status" value="1"/>
</dbReference>
<evidence type="ECO:0000256" key="4">
    <source>
        <dbReference type="ARBA" id="ARBA00022741"/>
    </source>
</evidence>
<dbReference type="InterPro" id="IPR038005">
    <property type="entry name" value="RX-like_CC"/>
</dbReference>
<evidence type="ECO:0000256" key="6">
    <source>
        <dbReference type="ARBA" id="ARBA00022840"/>
    </source>
</evidence>
<gene>
    <name evidence="12" type="primary">LOC110012696</name>
</gene>
<feature type="domain" description="Disease resistance protein winged helix" evidence="9">
    <location>
        <begin position="275"/>
        <end position="350"/>
    </location>
</feature>
<evidence type="ECO:0000259" key="8">
    <source>
        <dbReference type="Pfam" id="PF18052"/>
    </source>
</evidence>
<dbReference type="InterPro" id="IPR055414">
    <property type="entry name" value="LRR_R13L4/SHOC2-like"/>
</dbReference>
<feature type="domain" description="NB-ARC" evidence="7">
    <location>
        <begin position="170"/>
        <end position="233"/>
    </location>
</feature>
<dbReference type="Gene3D" id="1.20.5.4130">
    <property type="match status" value="1"/>
</dbReference>
<dbReference type="OrthoDB" id="3027644at2759"/>
<dbReference type="GO" id="GO:0005524">
    <property type="term" value="F:ATP binding"/>
    <property type="evidence" value="ECO:0007669"/>
    <property type="project" value="UniProtKB-KW"/>
</dbReference>
<dbReference type="GO" id="GO:0098542">
    <property type="term" value="P:defense response to other organism"/>
    <property type="evidence" value="ECO:0007669"/>
    <property type="project" value="TreeGrafter"/>
</dbReference>
<dbReference type="InterPro" id="IPR058922">
    <property type="entry name" value="WHD_DRP"/>
</dbReference>
<sequence>MVDSVATIAPETLRDLLIEEAKFLSSVDGEVEEVRRQLNIMHCFLKDADRRQDRYNSQTDQNWVAELRDLSIQAENVLERYVIEVVSRREGKGLKRVLKRFTCILNEWSRMHQIGEDIKDIKSRMSDLTKQSKSMSVGDNSSSLVDDIDWSRRTYGHEAEKYFVGMKEDIKQLESVMTTDDKSNGVISICGMGGLGKTTLATKIYNGEAVQRCFKYRAWVCVSQQFQPRTILNLDSYLQHGKGLENDKKVNQILDLSYNVLPYNLKPCFLYLACFKEDQEIDTEKLYLLWMAEGMISSEDKGRGESLRDVGERYLFELANRCLVQVEIDELPLYNRFKSCRLHDLIRDLCLSKGKRQGFLEVMDREMGGGDSSICKTDRLAIYMHRLDNDLSYRIGENKNIRSLLFLKTDWGNIVWYNYFTFGIFKSLKVLVLEGYSFENLKLPKGIEKLKLLKLLSIENSTVKELPASICKLPCLQILNVKHTFRLPNCVYKMRRLRHLFLHHDHKSIGGEKLKLEGLNELEMITGFKSLVDDITHLLKLPKLRVLEGRICDEESLSMIVDHILNHQEQFRDVRLQIEMDVNMDSEDGSTLLKRLVTCHSLHYLRIAHCQVSKLPAYEVQLYQNVIELHLVGTRIEEDPMEILEKLPMLRVLGLWRNPYMGNEMVCRATGFPQLRDLVLFGLSNLVEWRVEKGAMLNLSFLYIKACRKLAMIPDGLKFISTLKEMEIMLMPQEFMKRVQVVDGEEGEDYHKIKHIPFIYIYN</sequence>
<feature type="domain" description="Disease resistance R13L4/SHOC-2-like LRR" evidence="10">
    <location>
        <begin position="421"/>
        <end position="731"/>
    </location>
</feature>
<dbReference type="Gene3D" id="1.10.10.10">
    <property type="entry name" value="Winged helix-like DNA-binding domain superfamily/Winged helix DNA-binding domain"/>
    <property type="match status" value="1"/>
</dbReference>
<evidence type="ECO:0000313" key="11">
    <source>
        <dbReference type="Proteomes" id="UP000504604"/>
    </source>
</evidence>
<evidence type="ECO:0000256" key="3">
    <source>
        <dbReference type="ARBA" id="ARBA00022737"/>
    </source>
</evidence>
<dbReference type="AlphaFoldDB" id="A0A8M8V1D0"/>
<keyword evidence="3" id="KW-0677">Repeat</keyword>
<keyword evidence="5" id="KW-0611">Plant defense</keyword>
<dbReference type="CDD" id="cd14798">
    <property type="entry name" value="RX-CC_like"/>
    <property type="match status" value="1"/>
</dbReference>
<dbReference type="PANTHER" id="PTHR23155:SF1185">
    <property type="entry name" value="DISEASE RESISTANCE RPP8-LIKE PROTEIN 3-RELATED"/>
    <property type="match status" value="1"/>
</dbReference>
<dbReference type="Gene3D" id="3.80.10.10">
    <property type="entry name" value="Ribonuclease Inhibitor"/>
    <property type="match status" value="1"/>
</dbReference>
<comment type="similarity">
    <text evidence="1">Belongs to the disease resistance NB-LRR family.</text>
</comment>
<evidence type="ECO:0000259" key="9">
    <source>
        <dbReference type="Pfam" id="PF23559"/>
    </source>
</evidence>
<evidence type="ECO:0000259" key="10">
    <source>
        <dbReference type="Pfam" id="PF23598"/>
    </source>
</evidence>
<dbReference type="Pfam" id="PF00931">
    <property type="entry name" value="NB-ARC"/>
    <property type="match status" value="1"/>
</dbReference>
<name>A0A8M8V1D0_SESIN</name>
<dbReference type="Pfam" id="PF23559">
    <property type="entry name" value="WHD_DRP"/>
    <property type="match status" value="1"/>
</dbReference>
<accession>A0A8M8V1D0</accession>
<dbReference type="SUPFAM" id="SSF52058">
    <property type="entry name" value="L domain-like"/>
    <property type="match status" value="1"/>
</dbReference>
<dbReference type="InterPro" id="IPR044974">
    <property type="entry name" value="Disease_R_plants"/>
</dbReference>
<proteinExistence type="inferred from homology"/>
<dbReference type="GO" id="GO:0043531">
    <property type="term" value="F:ADP binding"/>
    <property type="evidence" value="ECO:0007669"/>
    <property type="project" value="InterPro"/>
</dbReference>
<evidence type="ECO:0000256" key="5">
    <source>
        <dbReference type="ARBA" id="ARBA00022821"/>
    </source>
</evidence>
<dbReference type="InterPro" id="IPR002182">
    <property type="entry name" value="NB-ARC"/>
</dbReference>
<keyword evidence="6" id="KW-0067">ATP-binding</keyword>
<dbReference type="GeneID" id="110012696"/>
<organism evidence="11 12">
    <name type="scientific">Sesamum indicum</name>
    <name type="common">Oriental sesame</name>
    <name type="synonym">Sesamum orientale</name>
    <dbReference type="NCBI Taxonomy" id="4182"/>
    <lineage>
        <taxon>Eukaryota</taxon>
        <taxon>Viridiplantae</taxon>
        <taxon>Streptophyta</taxon>
        <taxon>Embryophyta</taxon>
        <taxon>Tracheophyta</taxon>
        <taxon>Spermatophyta</taxon>
        <taxon>Magnoliopsida</taxon>
        <taxon>eudicotyledons</taxon>
        <taxon>Gunneridae</taxon>
        <taxon>Pentapetalae</taxon>
        <taxon>asterids</taxon>
        <taxon>lamiids</taxon>
        <taxon>Lamiales</taxon>
        <taxon>Pedaliaceae</taxon>
        <taxon>Sesamum</taxon>
    </lineage>
</organism>
<dbReference type="InterPro" id="IPR032675">
    <property type="entry name" value="LRR_dom_sf"/>
</dbReference>
<evidence type="ECO:0000256" key="2">
    <source>
        <dbReference type="ARBA" id="ARBA00022614"/>
    </source>
</evidence>
<dbReference type="RefSeq" id="XP_020552898.1">
    <property type="nucleotide sequence ID" value="XM_020697239.1"/>
</dbReference>